<evidence type="ECO:0000313" key="1">
    <source>
        <dbReference type="EMBL" id="MDQ1208095.1"/>
    </source>
</evidence>
<dbReference type="SUPFAM" id="SSF52768">
    <property type="entry name" value="Arginase/deacetylase"/>
    <property type="match status" value="1"/>
</dbReference>
<protein>
    <submittedName>
        <fullName evidence="1">Arginase family enzyme</fullName>
    </submittedName>
</protein>
<evidence type="ECO:0000313" key="2">
    <source>
        <dbReference type="Proteomes" id="UP001233360"/>
    </source>
</evidence>
<name>A0ABU0UU72_ACIBI</name>
<organism evidence="1 2">
    <name type="scientific">Acinetobacter baylyi</name>
    <dbReference type="NCBI Taxonomy" id="202950"/>
    <lineage>
        <taxon>Bacteria</taxon>
        <taxon>Pseudomonadati</taxon>
        <taxon>Pseudomonadota</taxon>
        <taxon>Gammaproteobacteria</taxon>
        <taxon>Moraxellales</taxon>
        <taxon>Moraxellaceae</taxon>
        <taxon>Acinetobacter</taxon>
    </lineage>
</organism>
<gene>
    <name evidence="1" type="ORF">QE380_001018</name>
</gene>
<dbReference type="InterPro" id="IPR023696">
    <property type="entry name" value="Ureohydrolase_dom_sf"/>
</dbReference>
<dbReference type="Proteomes" id="UP001233360">
    <property type="component" value="Unassembled WGS sequence"/>
</dbReference>
<sequence>MIKHSWKIQVFDLAKYNSHFDIDHRTAKLAAYIIYQYINY</sequence>
<comment type="caution">
    <text evidence="1">The sequence shown here is derived from an EMBL/GenBank/DDBJ whole genome shotgun (WGS) entry which is preliminary data.</text>
</comment>
<dbReference type="EMBL" id="JAUTBK010000002">
    <property type="protein sequence ID" value="MDQ1208095.1"/>
    <property type="molecule type" value="Genomic_DNA"/>
</dbReference>
<keyword evidence="2" id="KW-1185">Reference proteome</keyword>
<accession>A0ABU0UU72</accession>
<reference evidence="1 2" key="1">
    <citation type="submission" date="2023-07" db="EMBL/GenBank/DDBJ databases">
        <title>Functional and genomic diversity of the sorghum phyllosphere microbiome.</title>
        <authorList>
            <person name="Shade A."/>
        </authorList>
    </citation>
    <scope>NUCLEOTIDE SEQUENCE [LARGE SCALE GENOMIC DNA]</scope>
    <source>
        <strain evidence="1 2">SORGH_AS_0887</strain>
    </source>
</reference>
<proteinExistence type="predicted"/>